<dbReference type="Proteomes" id="UP001234787">
    <property type="component" value="Unassembled WGS sequence"/>
</dbReference>
<proteinExistence type="predicted"/>
<name>A0AAD3NW55_CRYJA</name>
<feature type="compositionally biased region" description="Polar residues" evidence="1">
    <location>
        <begin position="107"/>
        <end position="117"/>
    </location>
</feature>
<dbReference type="EMBL" id="BSEH01001572">
    <property type="protein sequence ID" value="GLJ59804.1"/>
    <property type="molecule type" value="Genomic_DNA"/>
</dbReference>
<dbReference type="AlphaFoldDB" id="A0AAD3NW55"/>
<evidence type="ECO:0000313" key="2">
    <source>
        <dbReference type="EMBL" id="GLJ59804.1"/>
    </source>
</evidence>
<feature type="compositionally biased region" description="Basic residues" evidence="1">
    <location>
        <begin position="68"/>
        <end position="85"/>
    </location>
</feature>
<evidence type="ECO:0000256" key="1">
    <source>
        <dbReference type="SAM" id="MobiDB-lite"/>
    </source>
</evidence>
<sequence length="170" mass="18538">MEAQNSIIVKAIKASNHEHGKRKPPKMETENHHENPRGREATKLAGPGSQNAGEPNAVRKASNCTQSTRRRGIPKGNPRRRRRLAKQSGGVVQRAETRAAAWREQGRTQTTASGRNTVQHPRRRQGDRRGHGGVHGDTEASTKAAQRQRKRQPRGSPKGSKPAAPGPPSG</sequence>
<feature type="compositionally biased region" description="Basic and acidic residues" evidence="1">
    <location>
        <begin position="25"/>
        <end position="42"/>
    </location>
</feature>
<reference evidence="2" key="1">
    <citation type="submission" date="2022-12" db="EMBL/GenBank/DDBJ databases">
        <title>Chromosome-Level Genome Assembly of Japanese Cedar (Cryptomeriajaponica D. Don).</title>
        <authorList>
            <person name="Fujino T."/>
            <person name="Yamaguchi K."/>
            <person name="Yokoyama T."/>
            <person name="Hamanaka T."/>
            <person name="Harazono Y."/>
            <person name="Kamada H."/>
            <person name="Kobayashi W."/>
            <person name="Ujino-Ihara T."/>
            <person name="Uchiyama K."/>
            <person name="Matsumoto A."/>
            <person name="Izuno A."/>
            <person name="Tsumura Y."/>
            <person name="Toyoda A."/>
            <person name="Shigenobu S."/>
            <person name="Moriguchi Y."/>
            <person name="Ueno S."/>
            <person name="Kasahara M."/>
        </authorList>
    </citation>
    <scope>NUCLEOTIDE SEQUENCE</scope>
</reference>
<protein>
    <submittedName>
        <fullName evidence="2">Uncharacterized protein</fullName>
    </submittedName>
</protein>
<accession>A0AAD3NW55</accession>
<comment type="caution">
    <text evidence="2">The sequence shown here is derived from an EMBL/GenBank/DDBJ whole genome shotgun (WGS) entry which is preliminary data.</text>
</comment>
<gene>
    <name evidence="2" type="ORF">SUGI_1523790</name>
</gene>
<evidence type="ECO:0000313" key="3">
    <source>
        <dbReference type="Proteomes" id="UP001234787"/>
    </source>
</evidence>
<organism evidence="2 3">
    <name type="scientific">Cryptomeria japonica</name>
    <name type="common">Japanese cedar</name>
    <name type="synonym">Cupressus japonica</name>
    <dbReference type="NCBI Taxonomy" id="3369"/>
    <lineage>
        <taxon>Eukaryota</taxon>
        <taxon>Viridiplantae</taxon>
        <taxon>Streptophyta</taxon>
        <taxon>Embryophyta</taxon>
        <taxon>Tracheophyta</taxon>
        <taxon>Spermatophyta</taxon>
        <taxon>Pinopsida</taxon>
        <taxon>Pinidae</taxon>
        <taxon>Conifers II</taxon>
        <taxon>Cupressales</taxon>
        <taxon>Cupressaceae</taxon>
        <taxon>Cryptomeria</taxon>
    </lineage>
</organism>
<feature type="region of interest" description="Disordered" evidence="1">
    <location>
        <begin position="1"/>
        <end position="170"/>
    </location>
</feature>
<feature type="compositionally biased region" description="Basic and acidic residues" evidence="1">
    <location>
        <begin position="127"/>
        <end position="140"/>
    </location>
</feature>
<keyword evidence="3" id="KW-1185">Reference proteome</keyword>